<dbReference type="InterPro" id="IPR017900">
    <property type="entry name" value="4Fe4S_Fe_S_CS"/>
</dbReference>
<sequence>MPTSPVQVTINGELIETSALRSILEAVIDSGQPLIDDIGCMGQGVCGSCRVLIRRAGEREVSTALACETRVEQGLQISFLDHLPMNRHHTYNLHDWDDTWNISERIAATFPEASHCRHCGGCDRACPKGLDVQKGVNLAAVGDLSASQVFDECIMCNLCTIACPEHISPNHLGLYIRRMSASVGFRPADLMQRLSQINRGVMSVDPNVTLE</sequence>
<dbReference type="PROSITE" id="PS51085">
    <property type="entry name" value="2FE2S_FER_2"/>
    <property type="match status" value="1"/>
</dbReference>
<dbReference type="InterPro" id="IPR036010">
    <property type="entry name" value="2Fe-2S_ferredoxin-like_sf"/>
</dbReference>
<dbReference type="EMBL" id="CP017886">
    <property type="protein sequence ID" value="APC18824.1"/>
    <property type="molecule type" value="Genomic_DNA"/>
</dbReference>
<dbReference type="RefSeq" id="WP_071555340.1">
    <property type="nucleotide sequence ID" value="NZ_CP017886.1"/>
</dbReference>
<dbReference type="InterPro" id="IPR017896">
    <property type="entry name" value="4Fe4S_Fe-S-bd"/>
</dbReference>
<evidence type="ECO:0000259" key="5">
    <source>
        <dbReference type="PROSITE" id="PS51379"/>
    </source>
</evidence>
<keyword evidence="3" id="KW-0411">Iron-sulfur</keyword>
<dbReference type="GeneID" id="46911569"/>
<feature type="domain" description="2Fe-2S ferredoxin-type" evidence="4">
    <location>
        <begin position="4"/>
        <end position="83"/>
    </location>
</feature>
<reference evidence="7" key="1">
    <citation type="submission" date="2016-10" db="EMBL/GenBank/DDBJ databases">
        <title>Pseudomonas frederiksbergensis ERGS4:02 complete genome.</title>
        <authorList>
            <person name="Kumar R."/>
            <person name="Acharya V."/>
            <person name="Singh D."/>
        </authorList>
    </citation>
    <scope>NUCLEOTIDE SEQUENCE [LARGE SCALE GENOMIC DNA]</scope>
    <source>
        <strain evidence="7">ERGS4:02</strain>
    </source>
</reference>
<evidence type="ECO:0000256" key="3">
    <source>
        <dbReference type="ARBA" id="ARBA00023014"/>
    </source>
</evidence>
<accession>A0A1J0ESN6</accession>
<name>A0A1J0ESN6_9PSED</name>
<evidence type="ECO:0000259" key="4">
    <source>
        <dbReference type="PROSITE" id="PS51085"/>
    </source>
</evidence>
<gene>
    <name evidence="6" type="ORF">BLL42_25110</name>
</gene>
<organism evidence="6 7">
    <name type="scientific">Pseudomonas frederiksbergensis</name>
    <dbReference type="NCBI Taxonomy" id="104087"/>
    <lineage>
        <taxon>Bacteria</taxon>
        <taxon>Pseudomonadati</taxon>
        <taxon>Pseudomonadota</taxon>
        <taxon>Gammaproteobacteria</taxon>
        <taxon>Pseudomonadales</taxon>
        <taxon>Pseudomonadaceae</taxon>
        <taxon>Pseudomonas</taxon>
    </lineage>
</organism>
<dbReference type="GO" id="GO:0046872">
    <property type="term" value="F:metal ion binding"/>
    <property type="evidence" value="ECO:0007669"/>
    <property type="project" value="UniProtKB-KW"/>
</dbReference>
<dbReference type="Pfam" id="PF13187">
    <property type="entry name" value="Fer4_9"/>
    <property type="match status" value="1"/>
</dbReference>
<keyword evidence="1" id="KW-0479">Metal-binding</keyword>
<protein>
    <submittedName>
        <fullName evidence="6">Ferredoxin</fullName>
    </submittedName>
</protein>
<dbReference type="PROSITE" id="PS51379">
    <property type="entry name" value="4FE4S_FER_2"/>
    <property type="match status" value="2"/>
</dbReference>
<dbReference type="InterPro" id="IPR001041">
    <property type="entry name" value="2Fe-2S_ferredoxin-type"/>
</dbReference>
<dbReference type="GO" id="GO:0051536">
    <property type="term" value="F:iron-sulfur cluster binding"/>
    <property type="evidence" value="ECO:0007669"/>
    <property type="project" value="UniProtKB-KW"/>
</dbReference>
<feature type="domain" description="4Fe-4S ferredoxin-type" evidence="5">
    <location>
        <begin position="107"/>
        <end position="135"/>
    </location>
</feature>
<dbReference type="OrthoDB" id="9808559at2"/>
<evidence type="ECO:0000256" key="2">
    <source>
        <dbReference type="ARBA" id="ARBA00023004"/>
    </source>
</evidence>
<proteinExistence type="predicted"/>
<evidence type="ECO:0000313" key="6">
    <source>
        <dbReference type="EMBL" id="APC18824.1"/>
    </source>
</evidence>
<dbReference type="AlphaFoldDB" id="A0A1J0ESN6"/>
<keyword evidence="2" id="KW-0408">Iron</keyword>
<dbReference type="Gene3D" id="3.30.70.20">
    <property type="match status" value="1"/>
</dbReference>
<evidence type="ECO:0000256" key="1">
    <source>
        <dbReference type="ARBA" id="ARBA00022723"/>
    </source>
</evidence>
<dbReference type="Proteomes" id="UP000182567">
    <property type="component" value="Chromosome"/>
</dbReference>
<dbReference type="SUPFAM" id="SSF54292">
    <property type="entry name" value="2Fe-2S ferredoxin-like"/>
    <property type="match status" value="1"/>
</dbReference>
<evidence type="ECO:0000313" key="7">
    <source>
        <dbReference type="Proteomes" id="UP000182567"/>
    </source>
</evidence>
<dbReference type="PROSITE" id="PS00198">
    <property type="entry name" value="4FE4S_FER_1"/>
    <property type="match status" value="1"/>
</dbReference>
<dbReference type="SUPFAM" id="SSF46548">
    <property type="entry name" value="alpha-helical ferredoxin"/>
    <property type="match status" value="1"/>
</dbReference>
<feature type="domain" description="4Fe-4S ferredoxin-type" evidence="5">
    <location>
        <begin position="144"/>
        <end position="172"/>
    </location>
</feature>